<dbReference type="InterPro" id="IPR011055">
    <property type="entry name" value="Dup_hybrid_motif"/>
</dbReference>
<dbReference type="Proteomes" id="UP000316282">
    <property type="component" value="Unassembled WGS sequence"/>
</dbReference>
<dbReference type="GO" id="GO:0032153">
    <property type="term" value="C:cell division site"/>
    <property type="evidence" value="ECO:0007669"/>
    <property type="project" value="TreeGrafter"/>
</dbReference>
<dbReference type="InterPro" id="IPR018392">
    <property type="entry name" value="LysM"/>
</dbReference>
<dbReference type="PANTHER" id="PTHR21666:SF263">
    <property type="entry name" value="MUREIN HYDROLASE ACTIVATOR NLPD"/>
    <property type="match status" value="1"/>
</dbReference>
<dbReference type="CDD" id="cd00118">
    <property type="entry name" value="LysM"/>
    <property type="match status" value="1"/>
</dbReference>
<dbReference type="SUPFAM" id="SSF54106">
    <property type="entry name" value="LysM domain"/>
    <property type="match status" value="1"/>
</dbReference>
<accession>A0A502LCT8</accession>
<feature type="compositionally biased region" description="Low complexity" evidence="2">
    <location>
        <begin position="86"/>
        <end position="108"/>
    </location>
</feature>
<evidence type="ECO:0000259" key="4">
    <source>
        <dbReference type="PROSITE" id="PS51782"/>
    </source>
</evidence>
<dbReference type="NCBIfam" id="NF008123">
    <property type="entry name" value="PRK10871.1"/>
    <property type="match status" value="1"/>
</dbReference>
<keyword evidence="3" id="KW-0732">Signal</keyword>
<dbReference type="Gene3D" id="3.10.350.10">
    <property type="entry name" value="LysM domain"/>
    <property type="match status" value="1"/>
</dbReference>
<feature type="chain" id="PRO_5021374373" evidence="3">
    <location>
        <begin position="20"/>
        <end position="437"/>
    </location>
</feature>
<dbReference type="GO" id="GO:0004222">
    <property type="term" value="F:metalloendopeptidase activity"/>
    <property type="evidence" value="ECO:0007669"/>
    <property type="project" value="TreeGrafter"/>
</dbReference>
<dbReference type="AlphaFoldDB" id="A0A502LCT8"/>
<comment type="caution">
    <text evidence="5">The sequence shown here is derived from an EMBL/GenBank/DDBJ whole genome shotgun (WGS) entry which is preliminary data.</text>
</comment>
<sequence length="437" mass="45412">MKKSFLLLPLSLVVLSACTSNSPAPISNADGNLSPGIMQPVNGESAGGSWQPEIQKNTVPAMGGVPTSVQTPQPNFQLTYQQPAMPAAPTQPAFKPAQPAFQPAQKPVAPTPAPAPAVQTKTITKTVSDCVGSQHINVPRNPNTNAPDYSQIEKGSYKGNTYKVNKGDTMFLIAYLAGIDVKELAALNNMTEPYSLSLGQTLKISNCGTKTVTTTVPVKQPAAATTTTTAAVSTTLAEPAVTYTPGANGTQIGSDGTIIGPIKSGAGVANRAPAMVPVATTPVAPATTPSAPTTPVDNTNSTPINANVVAPIASNVAWQWPTSGNIIQGFSDTDGGNKGIDISGSRGQSVKAAASGRVVYAGNALRGYGNLIIIKHNDDFLSAYAHNDKILVTDQQEVKAGQEIAKMGSSGTNTVKLHFEIRYKGKSVDPIRYLPRR</sequence>
<name>A0A502LCT8_HAEHA</name>
<gene>
    <name evidence="5" type="primary">nlpD</name>
    <name evidence="5" type="ORF">EUX52_09400</name>
</gene>
<proteinExistence type="inferred from homology"/>
<dbReference type="Pfam" id="PF01476">
    <property type="entry name" value="LysM"/>
    <property type="match status" value="1"/>
</dbReference>
<dbReference type="GO" id="GO:0009279">
    <property type="term" value="C:cell outer membrane"/>
    <property type="evidence" value="ECO:0007669"/>
    <property type="project" value="TreeGrafter"/>
</dbReference>
<organism evidence="5 6">
    <name type="scientific">Haemophilus haemolyticus</name>
    <dbReference type="NCBI Taxonomy" id="726"/>
    <lineage>
        <taxon>Bacteria</taxon>
        <taxon>Pseudomonadati</taxon>
        <taxon>Pseudomonadota</taxon>
        <taxon>Gammaproteobacteria</taxon>
        <taxon>Pasteurellales</taxon>
        <taxon>Pasteurellaceae</taxon>
        <taxon>Haemophilus</taxon>
    </lineage>
</organism>
<evidence type="ECO:0000313" key="5">
    <source>
        <dbReference type="EMBL" id="TPH19941.1"/>
    </source>
</evidence>
<dbReference type="Pfam" id="PF01551">
    <property type="entry name" value="Peptidase_M23"/>
    <property type="match status" value="1"/>
</dbReference>
<dbReference type="RefSeq" id="WP_140527946.1">
    <property type="nucleotide sequence ID" value="NZ_SDPD01000013.1"/>
</dbReference>
<dbReference type="EMBL" id="SDPD01000013">
    <property type="protein sequence ID" value="TPH19941.1"/>
    <property type="molecule type" value="Genomic_DNA"/>
</dbReference>
<evidence type="ECO:0000313" key="6">
    <source>
        <dbReference type="Proteomes" id="UP000316282"/>
    </source>
</evidence>
<dbReference type="SMART" id="SM00257">
    <property type="entry name" value="LysM"/>
    <property type="match status" value="1"/>
</dbReference>
<feature type="region of interest" description="Disordered" evidence="2">
    <location>
        <begin position="86"/>
        <end position="117"/>
    </location>
</feature>
<dbReference type="PROSITE" id="PS51782">
    <property type="entry name" value="LYSM"/>
    <property type="match status" value="1"/>
</dbReference>
<dbReference type="PANTHER" id="PTHR21666">
    <property type="entry name" value="PEPTIDASE-RELATED"/>
    <property type="match status" value="1"/>
</dbReference>
<comment type="similarity">
    <text evidence="1">Belongs to the E.coli NlpD/Haemophilus LppB family.</text>
</comment>
<dbReference type="InterPro" id="IPR016047">
    <property type="entry name" value="M23ase_b-sheet_dom"/>
</dbReference>
<reference evidence="5 6" key="1">
    <citation type="submission" date="2019-01" db="EMBL/GenBank/DDBJ databases">
        <title>Comparative genomic analysis identifies haemin-independent Haemophilus haemolyticus: a formal re-classification of Haemophilus intermedius.</title>
        <authorList>
            <person name="Harris T.M."/>
            <person name="Price E.P."/>
            <person name="Sarovich D.S."/>
            <person name="Norskov-Lauritsen N."/>
            <person name="Beissbarth J."/>
            <person name="Chang A.B."/>
            <person name="Smith-Vaughan H.C."/>
        </authorList>
    </citation>
    <scope>NUCLEOTIDE SEQUENCE [LARGE SCALE GENOMIC DNA]</scope>
    <source>
        <strain evidence="5 6">60982 B Hi-1</strain>
    </source>
</reference>
<evidence type="ECO:0000256" key="2">
    <source>
        <dbReference type="SAM" id="MobiDB-lite"/>
    </source>
</evidence>
<protein>
    <submittedName>
        <fullName evidence="5">Murein hydrolase activator NlpD</fullName>
    </submittedName>
</protein>
<feature type="signal peptide" evidence="3">
    <location>
        <begin position="1"/>
        <end position="19"/>
    </location>
</feature>
<evidence type="ECO:0000256" key="3">
    <source>
        <dbReference type="SAM" id="SignalP"/>
    </source>
</evidence>
<dbReference type="InterPro" id="IPR050570">
    <property type="entry name" value="Cell_wall_metabolism_enzyme"/>
</dbReference>
<feature type="domain" description="LysM" evidence="4">
    <location>
        <begin position="160"/>
        <end position="204"/>
    </location>
</feature>
<dbReference type="Gene3D" id="2.70.70.10">
    <property type="entry name" value="Glucose Permease (Domain IIA)"/>
    <property type="match status" value="1"/>
</dbReference>
<dbReference type="SUPFAM" id="SSF51261">
    <property type="entry name" value="Duplicated hybrid motif"/>
    <property type="match status" value="1"/>
</dbReference>
<dbReference type="InterPro" id="IPR036779">
    <property type="entry name" value="LysM_dom_sf"/>
</dbReference>
<keyword evidence="5" id="KW-0378">Hydrolase</keyword>
<dbReference type="CDD" id="cd12797">
    <property type="entry name" value="M23_peptidase"/>
    <property type="match status" value="1"/>
</dbReference>
<evidence type="ECO:0000256" key="1">
    <source>
        <dbReference type="ARBA" id="ARBA00038420"/>
    </source>
</evidence>
<dbReference type="PROSITE" id="PS51257">
    <property type="entry name" value="PROKAR_LIPOPROTEIN"/>
    <property type="match status" value="1"/>
</dbReference>